<accession>A0ABX5WRY9</accession>
<dbReference type="PROSITE" id="PS50113">
    <property type="entry name" value="PAC"/>
    <property type="match status" value="2"/>
</dbReference>
<dbReference type="PRINTS" id="PR00260">
    <property type="entry name" value="CHEMTRNSDUCR"/>
</dbReference>
<name>A0ABX5WRY9_9GAMM</name>
<dbReference type="PANTHER" id="PTHR24422:SF10">
    <property type="entry name" value="CHEMOTAXIS PROTEIN METHYLTRANSFERASE 2"/>
    <property type="match status" value="1"/>
</dbReference>
<feature type="domain" description="PAS" evidence="4">
    <location>
        <begin position="22"/>
        <end position="66"/>
    </location>
</feature>
<dbReference type="SMART" id="SM00086">
    <property type="entry name" value="PAC"/>
    <property type="match status" value="2"/>
</dbReference>
<dbReference type="PANTHER" id="PTHR24422">
    <property type="entry name" value="CHEMOTAXIS PROTEIN METHYLTRANSFERASE"/>
    <property type="match status" value="1"/>
</dbReference>
<dbReference type="InterPro" id="IPR001610">
    <property type="entry name" value="PAC"/>
</dbReference>
<keyword evidence="7" id="KW-1185">Reference proteome</keyword>
<dbReference type="EMBL" id="CP041153">
    <property type="protein sequence ID" value="QDF76360.1"/>
    <property type="molecule type" value="Genomic_DNA"/>
</dbReference>
<feature type="domain" description="PAC" evidence="5">
    <location>
        <begin position="212"/>
        <end position="267"/>
    </location>
</feature>
<gene>
    <name evidence="6" type="ORF">FGA12_15015</name>
</gene>
<dbReference type="Pfam" id="PF08447">
    <property type="entry name" value="PAS_3"/>
    <property type="match status" value="2"/>
</dbReference>
<dbReference type="NCBIfam" id="TIGR00229">
    <property type="entry name" value="sensory_box"/>
    <property type="match status" value="2"/>
</dbReference>
<feature type="domain" description="Methyl-accepting transducer" evidence="3">
    <location>
        <begin position="263"/>
        <end position="437"/>
    </location>
</feature>
<dbReference type="SUPFAM" id="SSF55785">
    <property type="entry name" value="PYP-like sensor domain (PAS domain)"/>
    <property type="match status" value="2"/>
</dbReference>
<dbReference type="Gene3D" id="1.10.287.950">
    <property type="entry name" value="Methyl-accepting chemotaxis protein"/>
    <property type="match status" value="1"/>
</dbReference>
<dbReference type="PROSITE" id="PS50112">
    <property type="entry name" value="PAS"/>
    <property type="match status" value="1"/>
</dbReference>
<dbReference type="SMART" id="SM00283">
    <property type="entry name" value="MA"/>
    <property type="match status" value="1"/>
</dbReference>
<dbReference type="CDD" id="cd00130">
    <property type="entry name" value="PAS"/>
    <property type="match status" value="2"/>
</dbReference>
<evidence type="ECO:0000313" key="7">
    <source>
        <dbReference type="Proteomes" id="UP000318758"/>
    </source>
</evidence>
<sequence length="437" mass="48328">MFGFNRTKTDKLQAQKYQALCDESQMLKAIRRSAPYIEFTIDGKILTANEQFLSVIGYSLDEIQGQHHSRLCSPSLAGSAAYRNFWQNLARGQANHGTFQRQHKDGSTIWIEATYVPVPDDTGRITKVIKIASDVTQKKHLAEQQEAIFNALNKSLAYIEFTPQGEIIDANANFCSAMGYSLKELKGQHHRLFCTETFLRDHPHFWQNLAKGQFESGMFERITKQGQPIWLEATYNPVFDDAGKVVRVVKLASDITPRIIDQQAVHEASQLAHQSALETVDIAGQGATMLNAATNLANDIDSAVSEATQLMAELAQQSQQISQIVHTIAKVADQTNLLALNAAIEAARAGDQGRGFAVVADEVRTLAANTSNATQDIEHIVARNSQLTQVSERGMQSIQEKVSQSNQQLATTQRLIDDIRHGAQQVADTVNDLVNNK</sequence>
<dbReference type="InterPro" id="IPR004090">
    <property type="entry name" value="Chemotax_Me-accpt_rcpt"/>
</dbReference>
<dbReference type="SMART" id="SM00091">
    <property type="entry name" value="PAS"/>
    <property type="match status" value="2"/>
</dbReference>
<dbReference type="InterPro" id="IPR000700">
    <property type="entry name" value="PAS-assoc_C"/>
</dbReference>
<dbReference type="InterPro" id="IPR013655">
    <property type="entry name" value="PAS_fold_3"/>
</dbReference>
<dbReference type="InterPro" id="IPR035965">
    <property type="entry name" value="PAS-like_dom_sf"/>
</dbReference>
<evidence type="ECO:0000313" key="6">
    <source>
        <dbReference type="EMBL" id="QDF76360.1"/>
    </source>
</evidence>
<proteinExistence type="predicted"/>
<dbReference type="PROSITE" id="PS50111">
    <property type="entry name" value="CHEMOTAXIS_TRANSDUC_2"/>
    <property type="match status" value="1"/>
</dbReference>
<feature type="domain" description="PAC" evidence="5">
    <location>
        <begin position="95"/>
        <end position="147"/>
    </location>
</feature>
<dbReference type="Proteomes" id="UP000318758">
    <property type="component" value="Chromosome"/>
</dbReference>
<evidence type="ECO:0000256" key="1">
    <source>
        <dbReference type="ARBA" id="ARBA00023224"/>
    </source>
</evidence>
<organism evidence="6 7">
    <name type="scientific">Shewanella marisflavi</name>
    <dbReference type="NCBI Taxonomy" id="260364"/>
    <lineage>
        <taxon>Bacteria</taxon>
        <taxon>Pseudomonadati</taxon>
        <taxon>Pseudomonadota</taxon>
        <taxon>Gammaproteobacteria</taxon>
        <taxon>Alteromonadales</taxon>
        <taxon>Shewanellaceae</taxon>
        <taxon>Shewanella</taxon>
    </lineage>
</organism>
<dbReference type="SUPFAM" id="SSF58104">
    <property type="entry name" value="Methyl-accepting chemotaxis protein (MCP) signaling domain"/>
    <property type="match status" value="1"/>
</dbReference>
<reference evidence="6 7" key="1">
    <citation type="submission" date="2019-06" db="EMBL/GenBank/DDBJ databases">
        <title>Complete genome of Shewanella marisflavi ECSMB14101, a mussel settlement-inducing bacterium isolated from East China Sea.</title>
        <authorList>
            <person name="Yang J."/>
            <person name="Liang X."/>
            <person name="Chang R."/>
            <person name="Peng L."/>
        </authorList>
    </citation>
    <scope>NUCLEOTIDE SEQUENCE [LARGE SCALE GENOMIC DNA]</scope>
    <source>
        <strain evidence="6 7">ECSMB14101</strain>
    </source>
</reference>
<evidence type="ECO:0000259" key="5">
    <source>
        <dbReference type="PROSITE" id="PS50113"/>
    </source>
</evidence>
<dbReference type="RefSeq" id="WP_033537973.1">
    <property type="nucleotide sequence ID" value="NZ_CP041153.1"/>
</dbReference>
<keyword evidence="1 2" id="KW-0807">Transducer</keyword>
<evidence type="ECO:0000259" key="4">
    <source>
        <dbReference type="PROSITE" id="PS50112"/>
    </source>
</evidence>
<dbReference type="InterPro" id="IPR004089">
    <property type="entry name" value="MCPsignal_dom"/>
</dbReference>
<evidence type="ECO:0000256" key="2">
    <source>
        <dbReference type="PROSITE-ProRule" id="PRU00284"/>
    </source>
</evidence>
<dbReference type="InterPro" id="IPR050903">
    <property type="entry name" value="Bact_Chemotaxis_MeTrfase"/>
</dbReference>
<dbReference type="Pfam" id="PF00015">
    <property type="entry name" value="MCPsignal"/>
    <property type="match status" value="1"/>
</dbReference>
<dbReference type="Gene3D" id="3.30.450.20">
    <property type="entry name" value="PAS domain"/>
    <property type="match status" value="2"/>
</dbReference>
<protein>
    <submittedName>
        <fullName evidence="6">PAS domain S-box protein</fullName>
    </submittedName>
</protein>
<dbReference type="InterPro" id="IPR000014">
    <property type="entry name" value="PAS"/>
</dbReference>
<evidence type="ECO:0000259" key="3">
    <source>
        <dbReference type="PROSITE" id="PS50111"/>
    </source>
</evidence>